<feature type="domain" description="SIS" evidence="11">
    <location>
        <begin position="37"/>
        <end position="196"/>
    </location>
</feature>
<keyword evidence="5 10" id="KW-0963">Cytoplasm</keyword>
<proteinExistence type="inferred from homology"/>
<dbReference type="RefSeq" id="WP_377355728.1">
    <property type="nucleotide sequence ID" value="NZ_JBHTCM010000004.1"/>
</dbReference>
<evidence type="ECO:0000256" key="9">
    <source>
        <dbReference type="ARBA" id="ARBA00023277"/>
    </source>
</evidence>
<comment type="miscellaneous">
    <text evidence="10">The reaction produces a racemic mixture of D-glycero-alpha-D-manno-heptose 7-phosphate and D-glycero-beta-D-manno-heptose 7-phosphate.</text>
</comment>
<dbReference type="CDD" id="cd05006">
    <property type="entry name" value="SIS_GmhA"/>
    <property type="match status" value="1"/>
</dbReference>
<feature type="binding site" evidence="10">
    <location>
        <begin position="52"/>
        <end position="54"/>
    </location>
    <ligand>
        <name>substrate</name>
    </ligand>
</feature>
<dbReference type="SUPFAM" id="SSF53697">
    <property type="entry name" value="SIS domain"/>
    <property type="match status" value="1"/>
</dbReference>
<feature type="binding site" evidence="10">
    <location>
        <position position="125"/>
    </location>
    <ligand>
        <name>substrate</name>
    </ligand>
</feature>
<feature type="binding site" evidence="10">
    <location>
        <position position="61"/>
    </location>
    <ligand>
        <name>Zn(2+)</name>
        <dbReference type="ChEBI" id="CHEBI:29105"/>
    </ligand>
</feature>
<dbReference type="EC" id="5.3.1.28" evidence="10"/>
<evidence type="ECO:0000313" key="13">
    <source>
        <dbReference type="Proteomes" id="UP001596456"/>
    </source>
</evidence>
<feature type="binding site" evidence="10">
    <location>
        <position position="172"/>
    </location>
    <ligand>
        <name>Zn(2+)</name>
        <dbReference type="ChEBI" id="CHEBI:29105"/>
    </ligand>
</feature>
<comment type="function">
    <text evidence="2 10">Catalyzes the isomerization of sedoheptulose 7-phosphate in D-glycero-D-manno-heptose 7-phosphate.</text>
</comment>
<dbReference type="InterPro" id="IPR035461">
    <property type="entry name" value="GmhA/DiaA"/>
</dbReference>
<comment type="catalytic activity">
    <reaction evidence="1 10">
        <text>2 D-sedoheptulose 7-phosphate = D-glycero-alpha-D-manno-heptose 7-phosphate + D-glycero-beta-D-manno-heptose 7-phosphate</text>
        <dbReference type="Rhea" id="RHEA:27489"/>
        <dbReference type="ChEBI" id="CHEBI:57483"/>
        <dbReference type="ChEBI" id="CHEBI:60203"/>
        <dbReference type="ChEBI" id="CHEBI:60204"/>
        <dbReference type="EC" id="5.3.1.28"/>
    </reaction>
</comment>
<feature type="binding site" evidence="10">
    <location>
        <position position="180"/>
    </location>
    <ligand>
        <name>Zn(2+)</name>
        <dbReference type="ChEBI" id="CHEBI:29105"/>
    </ligand>
</feature>
<evidence type="ECO:0000256" key="10">
    <source>
        <dbReference type="HAMAP-Rule" id="MF_00067"/>
    </source>
</evidence>
<keyword evidence="8 10" id="KW-0413">Isomerase</keyword>
<keyword evidence="13" id="KW-1185">Reference proteome</keyword>
<comment type="subunit">
    <text evidence="10">Homotetramer.</text>
</comment>
<evidence type="ECO:0000256" key="7">
    <source>
        <dbReference type="ARBA" id="ARBA00022833"/>
    </source>
</evidence>
<gene>
    <name evidence="10" type="primary">gmhA</name>
    <name evidence="12" type="ORF">ACFQPS_01165</name>
</gene>
<sequence length="200" mass="20361">MTEAGSHRVRAALEETAANFLALTAQAEEIARAAARIAACIRAGGKIMFCGNGGSAADSQHIAAELSGRFLAERRALPGLALTVDTSALTAIGNDYGFERIFARQVEALGRPGDVLVALSTSGNSPNVLAAVAAARRLGIVCIGMTGARGGALRAACDLCLCVPSEATPRIQEMHIAIGHALCDLLDSDLSGGDLSGGAF</sequence>
<keyword evidence="7 10" id="KW-0862">Zinc</keyword>
<dbReference type="InterPro" id="IPR001347">
    <property type="entry name" value="SIS_dom"/>
</dbReference>
<evidence type="ECO:0000256" key="2">
    <source>
        <dbReference type="ARBA" id="ARBA00003172"/>
    </source>
</evidence>
<comment type="similarity">
    <text evidence="4 10">Belongs to the SIS family. GmhA subfamily.</text>
</comment>
<dbReference type="HAMAP" id="MF_00067">
    <property type="entry name" value="GmhA"/>
    <property type="match status" value="1"/>
</dbReference>
<evidence type="ECO:0000256" key="1">
    <source>
        <dbReference type="ARBA" id="ARBA00000348"/>
    </source>
</evidence>
<dbReference type="PANTHER" id="PTHR30390:SF6">
    <property type="entry name" value="DNAA INITIATOR-ASSOCIATING PROTEIN DIAA"/>
    <property type="match status" value="1"/>
</dbReference>
<evidence type="ECO:0000256" key="5">
    <source>
        <dbReference type="ARBA" id="ARBA00022490"/>
    </source>
</evidence>
<comment type="pathway">
    <text evidence="10">Carbohydrate biosynthesis; D-glycero-D-manno-heptose 7-phosphate biosynthesis; D-glycero-alpha-D-manno-heptose 7-phosphate and D-glycero-beta-D-manno-heptose 7-phosphate from sedoheptulose 7-phosphate: step 1/1.</text>
</comment>
<feature type="binding site" evidence="10">
    <location>
        <position position="172"/>
    </location>
    <ligand>
        <name>substrate</name>
    </ligand>
</feature>
<comment type="caution">
    <text evidence="12">The sequence shown here is derived from an EMBL/GenBank/DDBJ whole genome shotgun (WGS) entry which is preliminary data.</text>
</comment>
<reference evidence="13" key="1">
    <citation type="journal article" date="2019" name="Int. J. Syst. Evol. Microbiol.">
        <title>The Global Catalogue of Microorganisms (GCM) 10K type strain sequencing project: providing services to taxonomists for standard genome sequencing and annotation.</title>
        <authorList>
            <consortium name="The Broad Institute Genomics Platform"/>
            <consortium name="The Broad Institute Genome Sequencing Center for Infectious Disease"/>
            <person name="Wu L."/>
            <person name="Ma J."/>
        </authorList>
    </citation>
    <scope>NUCLEOTIDE SEQUENCE [LARGE SCALE GENOMIC DNA]</scope>
    <source>
        <strain evidence="13">CGMCC 1.16275</strain>
    </source>
</reference>
<comment type="subcellular location">
    <subcellularLocation>
        <location evidence="3 10">Cytoplasm</location>
    </subcellularLocation>
</comment>
<comment type="cofactor">
    <cofactor evidence="10">
        <name>Zn(2+)</name>
        <dbReference type="ChEBI" id="CHEBI:29105"/>
    </cofactor>
    <text evidence="10">Binds 1 zinc ion per subunit.</text>
</comment>
<dbReference type="Proteomes" id="UP001596456">
    <property type="component" value="Unassembled WGS sequence"/>
</dbReference>
<dbReference type="InterPro" id="IPR004515">
    <property type="entry name" value="Phosphoheptose_Isoase"/>
</dbReference>
<evidence type="ECO:0000256" key="4">
    <source>
        <dbReference type="ARBA" id="ARBA00009894"/>
    </source>
</evidence>
<organism evidence="12 13">
    <name type="scientific">Rhodocista pekingensis</name>
    <dbReference type="NCBI Taxonomy" id="201185"/>
    <lineage>
        <taxon>Bacteria</taxon>
        <taxon>Pseudomonadati</taxon>
        <taxon>Pseudomonadota</taxon>
        <taxon>Alphaproteobacteria</taxon>
        <taxon>Rhodospirillales</taxon>
        <taxon>Azospirillaceae</taxon>
        <taxon>Rhodocista</taxon>
    </lineage>
</organism>
<keyword evidence="6 10" id="KW-0479">Metal-binding</keyword>
<name>A0ABW2KR05_9PROT</name>
<dbReference type="InterPro" id="IPR050099">
    <property type="entry name" value="SIS_GmhA/DiaA_subfam"/>
</dbReference>
<feature type="binding site" evidence="10">
    <location>
        <position position="65"/>
    </location>
    <ligand>
        <name>Zn(2+)</name>
        <dbReference type="ChEBI" id="CHEBI:29105"/>
    </ligand>
</feature>
<evidence type="ECO:0000259" key="11">
    <source>
        <dbReference type="PROSITE" id="PS51464"/>
    </source>
</evidence>
<keyword evidence="9 10" id="KW-0119">Carbohydrate metabolism</keyword>
<protein>
    <recommendedName>
        <fullName evidence="10">Phosphoheptose isomerase</fullName>
        <ecNumber evidence="10">5.3.1.28</ecNumber>
    </recommendedName>
    <alternativeName>
        <fullName evidence="10">Sedoheptulose 7-phosphate isomerase</fullName>
    </alternativeName>
</protein>
<dbReference type="PANTHER" id="PTHR30390">
    <property type="entry name" value="SEDOHEPTULOSE 7-PHOSPHATE ISOMERASE / DNAA INITIATOR-ASSOCIATING FACTOR FOR REPLICATION INITIATION"/>
    <property type="match status" value="1"/>
</dbReference>
<dbReference type="Pfam" id="PF13580">
    <property type="entry name" value="SIS_2"/>
    <property type="match status" value="1"/>
</dbReference>
<feature type="binding site" evidence="10">
    <location>
        <begin position="120"/>
        <end position="122"/>
    </location>
    <ligand>
        <name>substrate</name>
    </ligand>
</feature>
<feature type="binding site" evidence="10">
    <location>
        <begin position="94"/>
        <end position="95"/>
    </location>
    <ligand>
        <name>substrate</name>
    </ligand>
</feature>
<feature type="binding site" evidence="10">
    <location>
        <position position="65"/>
    </location>
    <ligand>
        <name>substrate</name>
    </ligand>
</feature>
<dbReference type="InterPro" id="IPR046348">
    <property type="entry name" value="SIS_dom_sf"/>
</dbReference>
<dbReference type="PROSITE" id="PS51464">
    <property type="entry name" value="SIS"/>
    <property type="match status" value="1"/>
</dbReference>
<evidence type="ECO:0000313" key="12">
    <source>
        <dbReference type="EMBL" id="MFC7331760.1"/>
    </source>
</evidence>
<evidence type="ECO:0000256" key="6">
    <source>
        <dbReference type="ARBA" id="ARBA00022723"/>
    </source>
</evidence>
<evidence type="ECO:0000256" key="8">
    <source>
        <dbReference type="ARBA" id="ARBA00023235"/>
    </source>
</evidence>
<dbReference type="Gene3D" id="3.40.50.10490">
    <property type="entry name" value="Glucose-6-phosphate isomerase like protein, domain 1"/>
    <property type="match status" value="1"/>
</dbReference>
<evidence type="ECO:0000256" key="3">
    <source>
        <dbReference type="ARBA" id="ARBA00004496"/>
    </source>
</evidence>
<dbReference type="EMBL" id="JBHTCM010000004">
    <property type="protein sequence ID" value="MFC7331760.1"/>
    <property type="molecule type" value="Genomic_DNA"/>
</dbReference>
<accession>A0ABW2KR05</accession>